<feature type="domain" description="BPTI/Kunitz inhibitor" evidence="10">
    <location>
        <begin position="87"/>
        <end position="137"/>
    </location>
</feature>
<dbReference type="InterPro" id="IPR036880">
    <property type="entry name" value="Kunitz_BPTI_sf"/>
</dbReference>
<evidence type="ECO:0000256" key="7">
    <source>
        <dbReference type="ARBA" id="ARBA00023157"/>
    </source>
</evidence>
<dbReference type="Pfam" id="PF00014">
    <property type="entry name" value="Kunitz_BPTI"/>
    <property type="match status" value="1"/>
</dbReference>
<proteinExistence type="inferred from homology"/>
<dbReference type="PANTHER" id="PTHR10083:SF328">
    <property type="entry name" value="TISSUE FACTOR PATHWAY INHIBITOR"/>
    <property type="match status" value="1"/>
</dbReference>
<keyword evidence="5" id="KW-0646">Protease inhibitor</keyword>
<evidence type="ECO:0000256" key="2">
    <source>
        <dbReference type="ARBA" id="ARBA00004613"/>
    </source>
</evidence>
<keyword evidence="12" id="KW-1185">Reference proteome</keyword>
<keyword evidence="9" id="KW-1133">Transmembrane helix</keyword>
<evidence type="ECO:0000256" key="1">
    <source>
        <dbReference type="ARBA" id="ARBA00004532"/>
    </source>
</evidence>
<evidence type="ECO:0000256" key="6">
    <source>
        <dbReference type="ARBA" id="ARBA00022900"/>
    </source>
</evidence>
<dbReference type="SUPFAM" id="SSF57362">
    <property type="entry name" value="BPTI-like"/>
    <property type="match status" value="1"/>
</dbReference>
<keyword evidence="6" id="KW-0722">Serine protease inhibitor</keyword>
<dbReference type="Proteomes" id="UP001159428">
    <property type="component" value="Unassembled WGS sequence"/>
</dbReference>
<reference evidence="11 12" key="1">
    <citation type="submission" date="2022-05" db="EMBL/GenBank/DDBJ databases">
        <authorList>
            <consortium name="Genoscope - CEA"/>
            <person name="William W."/>
        </authorList>
    </citation>
    <scope>NUCLEOTIDE SEQUENCE [LARGE SCALE GENOMIC DNA]</scope>
</reference>
<dbReference type="EMBL" id="CALNXJ010000031">
    <property type="protein sequence ID" value="CAH3137110.1"/>
    <property type="molecule type" value="Genomic_DNA"/>
</dbReference>
<keyword evidence="9" id="KW-0812">Transmembrane</keyword>
<dbReference type="PROSITE" id="PS50279">
    <property type="entry name" value="BPTI_KUNITZ_2"/>
    <property type="match status" value="1"/>
</dbReference>
<keyword evidence="9" id="KW-0472">Membrane</keyword>
<dbReference type="InterPro" id="IPR020901">
    <property type="entry name" value="Prtase_inh_Kunz-CS"/>
</dbReference>
<keyword evidence="7" id="KW-1015">Disulfide bond</keyword>
<evidence type="ECO:0000256" key="9">
    <source>
        <dbReference type="SAM" id="Phobius"/>
    </source>
</evidence>
<feature type="transmembrane region" description="Helical" evidence="9">
    <location>
        <begin position="50"/>
        <end position="72"/>
    </location>
</feature>
<dbReference type="InterPro" id="IPR002223">
    <property type="entry name" value="Kunitz_BPTI"/>
</dbReference>
<name>A0AAU9X4X1_9CNID</name>
<accession>A0AAU9X4X1</accession>
<evidence type="ECO:0000313" key="12">
    <source>
        <dbReference type="Proteomes" id="UP001159428"/>
    </source>
</evidence>
<organism evidence="11 12">
    <name type="scientific">Pocillopora meandrina</name>
    <dbReference type="NCBI Taxonomy" id="46732"/>
    <lineage>
        <taxon>Eukaryota</taxon>
        <taxon>Metazoa</taxon>
        <taxon>Cnidaria</taxon>
        <taxon>Anthozoa</taxon>
        <taxon>Hexacorallia</taxon>
        <taxon>Scleractinia</taxon>
        <taxon>Astrocoeniina</taxon>
        <taxon>Pocilloporidae</taxon>
        <taxon>Pocillopora</taxon>
    </lineage>
</organism>
<evidence type="ECO:0000256" key="4">
    <source>
        <dbReference type="ARBA" id="ARBA00022525"/>
    </source>
</evidence>
<evidence type="ECO:0000256" key="5">
    <source>
        <dbReference type="ARBA" id="ARBA00022690"/>
    </source>
</evidence>
<evidence type="ECO:0000256" key="3">
    <source>
        <dbReference type="ARBA" id="ARBA00007226"/>
    </source>
</evidence>
<comment type="caution">
    <text evidence="11">The sequence shown here is derived from an EMBL/GenBank/DDBJ whole genome shotgun (WGS) entry which is preliminary data.</text>
</comment>
<dbReference type="FunFam" id="4.10.410.10:FF:000017">
    <property type="entry name" value="papilin isoform X2"/>
    <property type="match status" value="1"/>
</dbReference>
<dbReference type="SMART" id="SM00131">
    <property type="entry name" value="KU"/>
    <property type="match status" value="1"/>
</dbReference>
<gene>
    <name evidence="11" type="ORF">PMEA_00018169</name>
</gene>
<keyword evidence="4" id="KW-0964">Secreted</keyword>
<dbReference type="InterPro" id="IPR050098">
    <property type="entry name" value="TFPI/VKTCI-like"/>
</dbReference>
<dbReference type="Gene3D" id="4.10.410.10">
    <property type="entry name" value="Pancreatic trypsin inhibitor Kunitz domain"/>
    <property type="match status" value="1"/>
</dbReference>
<keyword evidence="8" id="KW-0166">Nematocyst</keyword>
<dbReference type="PRINTS" id="PR00759">
    <property type="entry name" value="BASICPTASE"/>
</dbReference>
<sequence>MNYNLHGNLVHFTRFRDSKSLARFVALAWRKFISLSDHPSLLEMQELSPVSVKTVLLIAVLMATGFVFYLGFSRFSRNAALADGGKCSLPSVTGPCRGLFIKWFYNSGSKSCQQFTYGGCDGNDNRFDSEAECKSACGQ</sequence>
<dbReference type="PANTHER" id="PTHR10083">
    <property type="entry name" value="KUNITZ-TYPE PROTEASE INHIBITOR-RELATED"/>
    <property type="match status" value="1"/>
</dbReference>
<comment type="similarity">
    <text evidence="3">Belongs to the venom Kunitz-type family. Sea anemone type 2 potassium channel toxin subfamily.</text>
</comment>
<dbReference type="GO" id="GO:0004867">
    <property type="term" value="F:serine-type endopeptidase inhibitor activity"/>
    <property type="evidence" value="ECO:0007669"/>
    <property type="project" value="UniProtKB-KW"/>
</dbReference>
<comment type="subcellular location">
    <subcellularLocation>
        <location evidence="1">Nematocyst</location>
    </subcellularLocation>
    <subcellularLocation>
        <location evidence="2">Secreted</location>
    </subcellularLocation>
</comment>
<evidence type="ECO:0000313" key="11">
    <source>
        <dbReference type="EMBL" id="CAH3137110.1"/>
    </source>
</evidence>
<evidence type="ECO:0000259" key="10">
    <source>
        <dbReference type="PROSITE" id="PS50279"/>
    </source>
</evidence>
<dbReference type="PROSITE" id="PS00280">
    <property type="entry name" value="BPTI_KUNITZ_1"/>
    <property type="match status" value="1"/>
</dbReference>
<dbReference type="GO" id="GO:0042151">
    <property type="term" value="C:nematocyst"/>
    <property type="evidence" value="ECO:0007669"/>
    <property type="project" value="UniProtKB-SubCell"/>
</dbReference>
<evidence type="ECO:0000256" key="8">
    <source>
        <dbReference type="ARBA" id="ARBA00023331"/>
    </source>
</evidence>
<dbReference type="AlphaFoldDB" id="A0AAU9X4X1"/>
<dbReference type="GO" id="GO:0005615">
    <property type="term" value="C:extracellular space"/>
    <property type="evidence" value="ECO:0007669"/>
    <property type="project" value="TreeGrafter"/>
</dbReference>
<protein>
    <recommendedName>
        <fullName evidence="10">BPTI/Kunitz inhibitor domain-containing protein</fullName>
    </recommendedName>
</protein>